<accession>A0A0A8ZYH6</accession>
<organism evidence="2">
    <name type="scientific">Arundo donax</name>
    <name type="common">Giant reed</name>
    <name type="synonym">Donax arundinaceus</name>
    <dbReference type="NCBI Taxonomy" id="35708"/>
    <lineage>
        <taxon>Eukaryota</taxon>
        <taxon>Viridiplantae</taxon>
        <taxon>Streptophyta</taxon>
        <taxon>Embryophyta</taxon>
        <taxon>Tracheophyta</taxon>
        <taxon>Spermatophyta</taxon>
        <taxon>Magnoliopsida</taxon>
        <taxon>Liliopsida</taxon>
        <taxon>Poales</taxon>
        <taxon>Poaceae</taxon>
        <taxon>PACMAD clade</taxon>
        <taxon>Arundinoideae</taxon>
        <taxon>Arundineae</taxon>
        <taxon>Arundo</taxon>
    </lineage>
</organism>
<reference evidence="2" key="2">
    <citation type="journal article" date="2015" name="Data Brief">
        <title>Shoot transcriptome of the giant reed, Arundo donax.</title>
        <authorList>
            <person name="Barrero R.A."/>
            <person name="Guerrero F.D."/>
            <person name="Moolhuijzen P."/>
            <person name="Goolsby J.A."/>
            <person name="Tidwell J."/>
            <person name="Bellgard S.E."/>
            <person name="Bellgard M.I."/>
        </authorList>
    </citation>
    <scope>NUCLEOTIDE SEQUENCE</scope>
    <source>
        <tissue evidence="2">Shoot tissue taken approximately 20 cm above the soil surface</tissue>
    </source>
</reference>
<feature type="chain" id="PRO_5012859184" evidence="1">
    <location>
        <begin position="16"/>
        <end position="56"/>
    </location>
</feature>
<feature type="signal peptide" evidence="1">
    <location>
        <begin position="1"/>
        <end position="15"/>
    </location>
</feature>
<evidence type="ECO:0000256" key="1">
    <source>
        <dbReference type="SAM" id="SignalP"/>
    </source>
</evidence>
<reference evidence="2" key="1">
    <citation type="submission" date="2014-09" db="EMBL/GenBank/DDBJ databases">
        <authorList>
            <person name="Magalhaes I.L.F."/>
            <person name="Oliveira U."/>
            <person name="Santos F.R."/>
            <person name="Vidigal T.H.D.A."/>
            <person name="Brescovit A.D."/>
            <person name="Santos A.J."/>
        </authorList>
    </citation>
    <scope>NUCLEOTIDE SEQUENCE</scope>
    <source>
        <tissue evidence="2">Shoot tissue taken approximately 20 cm above the soil surface</tissue>
    </source>
</reference>
<dbReference type="EMBL" id="GBRH01255122">
    <property type="protein sequence ID" value="JAD42773.1"/>
    <property type="molecule type" value="Transcribed_RNA"/>
</dbReference>
<proteinExistence type="predicted"/>
<protein>
    <submittedName>
        <fullName evidence="2">Uncharacterized protein</fullName>
    </submittedName>
</protein>
<evidence type="ECO:0000313" key="2">
    <source>
        <dbReference type="EMBL" id="JAD42773.1"/>
    </source>
</evidence>
<keyword evidence="1" id="KW-0732">Signal</keyword>
<dbReference type="AlphaFoldDB" id="A0A0A8ZYH6"/>
<sequence length="56" mass="6239">MCTFLLLDMFLKSAGVITPLDSCSLLSYPVCSCTFLFNCYYTHDVISSSGSQKCFH</sequence>
<name>A0A0A8ZYH6_ARUDO</name>